<dbReference type="EMBL" id="KN832871">
    <property type="protein sequence ID" value="KIN05628.1"/>
    <property type="molecule type" value="Genomic_DNA"/>
</dbReference>
<reference evidence="3" key="2">
    <citation type="submission" date="2015-01" db="EMBL/GenBank/DDBJ databases">
        <title>Evolutionary Origins and Diversification of the Mycorrhizal Mutualists.</title>
        <authorList>
            <consortium name="DOE Joint Genome Institute"/>
            <consortium name="Mycorrhizal Genomics Consortium"/>
            <person name="Kohler A."/>
            <person name="Kuo A."/>
            <person name="Nagy L.G."/>
            <person name="Floudas D."/>
            <person name="Copeland A."/>
            <person name="Barry K.W."/>
            <person name="Cichocki N."/>
            <person name="Veneault-Fourrey C."/>
            <person name="LaButti K."/>
            <person name="Lindquist E.A."/>
            <person name="Lipzen A."/>
            <person name="Lundell T."/>
            <person name="Morin E."/>
            <person name="Murat C."/>
            <person name="Riley R."/>
            <person name="Ohm R."/>
            <person name="Sun H."/>
            <person name="Tunlid A."/>
            <person name="Henrissat B."/>
            <person name="Grigoriev I.V."/>
            <person name="Hibbett D.S."/>
            <person name="Martin F."/>
        </authorList>
    </citation>
    <scope>NUCLEOTIDE SEQUENCE [LARGE SCALE GENOMIC DNA]</scope>
    <source>
        <strain evidence="3">Zn</strain>
    </source>
</reference>
<dbReference type="AlphaFoldDB" id="A0A0C3DU93"/>
<feature type="region of interest" description="Disordered" evidence="1">
    <location>
        <begin position="1"/>
        <end position="22"/>
    </location>
</feature>
<reference evidence="2 3" key="1">
    <citation type="submission" date="2014-04" db="EMBL/GenBank/DDBJ databases">
        <authorList>
            <consortium name="DOE Joint Genome Institute"/>
            <person name="Kuo A."/>
            <person name="Martino E."/>
            <person name="Perotto S."/>
            <person name="Kohler A."/>
            <person name="Nagy L.G."/>
            <person name="Floudas D."/>
            <person name="Copeland A."/>
            <person name="Barry K.W."/>
            <person name="Cichocki N."/>
            <person name="Veneault-Fourrey C."/>
            <person name="LaButti K."/>
            <person name="Lindquist E.A."/>
            <person name="Lipzen A."/>
            <person name="Lundell T."/>
            <person name="Morin E."/>
            <person name="Murat C."/>
            <person name="Sun H."/>
            <person name="Tunlid A."/>
            <person name="Henrissat B."/>
            <person name="Grigoriev I.V."/>
            <person name="Hibbett D.S."/>
            <person name="Martin F."/>
            <person name="Nordberg H.P."/>
            <person name="Cantor M.N."/>
            <person name="Hua S.X."/>
        </authorList>
    </citation>
    <scope>NUCLEOTIDE SEQUENCE [LARGE SCALE GENOMIC DNA]</scope>
    <source>
        <strain evidence="2 3">Zn</strain>
    </source>
</reference>
<name>A0A0C3DU93_OIDMZ</name>
<feature type="region of interest" description="Disordered" evidence="1">
    <location>
        <begin position="241"/>
        <end position="270"/>
    </location>
</feature>
<keyword evidence="3" id="KW-1185">Reference proteome</keyword>
<dbReference type="InParanoid" id="A0A0C3DU93"/>
<dbReference type="HOGENOM" id="CLU_665794_0_0_1"/>
<evidence type="ECO:0000313" key="3">
    <source>
        <dbReference type="Proteomes" id="UP000054321"/>
    </source>
</evidence>
<proteinExistence type="predicted"/>
<organism evidence="2 3">
    <name type="scientific">Oidiodendron maius (strain Zn)</name>
    <dbReference type="NCBI Taxonomy" id="913774"/>
    <lineage>
        <taxon>Eukaryota</taxon>
        <taxon>Fungi</taxon>
        <taxon>Dikarya</taxon>
        <taxon>Ascomycota</taxon>
        <taxon>Pezizomycotina</taxon>
        <taxon>Leotiomycetes</taxon>
        <taxon>Leotiomycetes incertae sedis</taxon>
        <taxon>Myxotrichaceae</taxon>
        <taxon>Oidiodendron</taxon>
    </lineage>
</organism>
<dbReference type="Proteomes" id="UP000054321">
    <property type="component" value="Unassembled WGS sequence"/>
</dbReference>
<accession>A0A0C3DU93</accession>
<sequence>MIKSATKSTRIAPLEGQTRSSSKPIQIIPKQYTTLRNSKKACHLFSENALNTRRAKQKSSDGRQYAVNAIKVKHSSKGNIRDKPPKECEVLDSRVRAALSQSVPPTPIMRSTKSVKFDPAIVFCNGHDTTESALAQEIQFQAGLEAILRCKKSDREKLRLILHALTADNENKKTDTKDVTESSLNPHASAFQGSSSPESQFLVTGAETKFSTPLGMPNRIFHPRTVLAQDFFELKASAQGREPTCSKSPDNGKFQTHHSPDCVQSSNHTSQSSMILSTSPVMGNGRKTLQSKVQKPPILRSPSCCSTHFQIIHPITDTFDDSGPGRVALAMDPPWAHAILNNFAQKYPMTGCLDPALPLMMQSQHNADVQQVLEYIIMQKREMEVLTGFHSLNEPARREANKWDLDYRADSGV</sequence>
<feature type="compositionally biased region" description="Polar residues" evidence="1">
    <location>
        <begin position="181"/>
        <end position="199"/>
    </location>
</feature>
<evidence type="ECO:0000256" key="1">
    <source>
        <dbReference type="SAM" id="MobiDB-lite"/>
    </source>
</evidence>
<feature type="region of interest" description="Disordered" evidence="1">
    <location>
        <begin position="172"/>
        <end position="199"/>
    </location>
</feature>
<evidence type="ECO:0000313" key="2">
    <source>
        <dbReference type="EMBL" id="KIN05628.1"/>
    </source>
</evidence>
<protein>
    <submittedName>
        <fullName evidence="2">Uncharacterized protein</fullName>
    </submittedName>
</protein>
<gene>
    <name evidence="2" type="ORF">OIDMADRAFT_49147</name>
</gene>